<evidence type="ECO:0000259" key="3">
    <source>
        <dbReference type="Pfam" id="PF01882"/>
    </source>
</evidence>
<dbReference type="Pfam" id="PF01882">
    <property type="entry name" value="DUF58"/>
    <property type="match status" value="1"/>
</dbReference>
<organism evidence="4 5">
    <name type="scientific">Alkalihalophilus pseudofirmus (strain ATCC BAA-2126 / JCM 17055 / OF4)</name>
    <name type="common">Bacillus pseudofirmus</name>
    <dbReference type="NCBI Taxonomy" id="398511"/>
    <lineage>
        <taxon>Bacteria</taxon>
        <taxon>Bacillati</taxon>
        <taxon>Bacillota</taxon>
        <taxon>Bacilli</taxon>
        <taxon>Bacillales</taxon>
        <taxon>Bacillaceae</taxon>
        <taxon>Alkalihalophilus</taxon>
    </lineage>
</organism>
<dbReference type="AlphaFoldDB" id="D3FSK4"/>
<keyword evidence="2" id="KW-0812">Transmembrane</keyword>
<sequence>MIERMFRALGTITKLIILLLIVAGTYAYAMFQGGFVSWFLFYSVVTLIGLTVLVGLFNLKGFKVERKLSSTVLYSGDSIEVEVILKKSRFQPFFYVRVRDIVPNNIGSQTSYSALFFFSFSNELRFTYKIKGVKRGEHTLTKTELSFGDLFGLFEKKFKVESESTFIVYPAFKVLNSLPRADHSQIEEGTRPDQSLEEERSLAGVRSYTPGDRLTSINWKQSARVSQLMTKEFETFRNDGAVVLFEPYMKQPSSERFEKTVELSASLIATIVKGSPNASFSIRSVNWQSYDIKQANLPLALKLLAKVKPEKSGPPPIHKMYREWRGKNVYVVSAELNAELIAALTVMKEQKISPHVVLYTEDLRDQVMTQKLKQKGIKVHVLPIGGVKR</sequence>
<dbReference type="EMBL" id="CP001878">
    <property type="protein sequence ID" value="ADC49972.1"/>
    <property type="molecule type" value="Genomic_DNA"/>
</dbReference>
<dbReference type="InterPro" id="IPR002881">
    <property type="entry name" value="DUF58"/>
</dbReference>
<keyword evidence="2" id="KW-0472">Membrane</keyword>
<dbReference type="KEGG" id="bpf:BpOF4_09585"/>
<keyword evidence="5" id="KW-1185">Reference proteome</keyword>
<gene>
    <name evidence="4" type="ordered locus">BpOF4_09585</name>
</gene>
<dbReference type="RefSeq" id="WP_012957338.1">
    <property type="nucleotide sequence ID" value="NC_013791.2"/>
</dbReference>
<dbReference type="PANTHER" id="PTHR34351:SF2">
    <property type="entry name" value="DUF58 DOMAIN-CONTAINING PROTEIN"/>
    <property type="match status" value="1"/>
</dbReference>
<dbReference type="Proteomes" id="UP000001544">
    <property type="component" value="Chromosome"/>
</dbReference>
<dbReference type="eggNOG" id="COG1721">
    <property type="taxonomic scope" value="Bacteria"/>
</dbReference>
<feature type="transmembrane region" description="Helical" evidence="2">
    <location>
        <begin position="12"/>
        <end position="29"/>
    </location>
</feature>
<protein>
    <recommendedName>
        <fullName evidence="3">DUF58 domain-containing protein</fullName>
    </recommendedName>
</protein>
<dbReference type="PANTHER" id="PTHR34351">
    <property type="entry name" value="SLR1927 PROTEIN-RELATED"/>
    <property type="match status" value="1"/>
</dbReference>
<evidence type="ECO:0000256" key="1">
    <source>
        <dbReference type="SAM" id="MobiDB-lite"/>
    </source>
</evidence>
<feature type="transmembrane region" description="Helical" evidence="2">
    <location>
        <begin position="35"/>
        <end position="59"/>
    </location>
</feature>
<dbReference type="STRING" id="398511.BpOF4_09585"/>
<feature type="domain" description="DUF58" evidence="3">
    <location>
        <begin position="205"/>
        <end position="269"/>
    </location>
</feature>
<reference evidence="4 5" key="1">
    <citation type="journal article" date="2011" name="Environ. Microbiol.">
        <title>Genome of alkaliphilic Bacillus pseudofirmus OF4 reveals adaptations that support the ability to grow in an external pH range from 7.5 to 11.4.</title>
        <authorList>
            <person name="Janto B."/>
            <person name="Ahmed A."/>
            <person name="Ito M."/>
            <person name="Liu J."/>
            <person name="Hicks D.B."/>
            <person name="Pagni S."/>
            <person name="Fackelmayer O.J."/>
            <person name="Smith T.A."/>
            <person name="Earl J."/>
            <person name="Elbourne L.D."/>
            <person name="Hassan K."/>
            <person name="Paulsen I.T."/>
            <person name="Kolsto A.B."/>
            <person name="Tourasse N.J."/>
            <person name="Ehrlich G.D."/>
            <person name="Boissy R."/>
            <person name="Ivey D.M."/>
            <person name="Li G."/>
            <person name="Xue Y."/>
            <person name="Ma Y."/>
            <person name="Hu F.Z."/>
            <person name="Krulwich T.A."/>
        </authorList>
    </citation>
    <scope>NUCLEOTIDE SEQUENCE [LARGE SCALE GENOMIC DNA]</scope>
    <source>
        <strain evidence="5">ATCC BAA-2126 / JCM 17055 / OF4</strain>
    </source>
</reference>
<keyword evidence="2" id="KW-1133">Transmembrane helix</keyword>
<name>D3FSK4_ALKPO</name>
<evidence type="ECO:0000313" key="4">
    <source>
        <dbReference type="EMBL" id="ADC49972.1"/>
    </source>
</evidence>
<proteinExistence type="predicted"/>
<accession>D3FSK4</accession>
<dbReference type="HOGENOM" id="CLU_026152_0_0_9"/>
<evidence type="ECO:0000313" key="5">
    <source>
        <dbReference type="Proteomes" id="UP000001544"/>
    </source>
</evidence>
<feature type="region of interest" description="Disordered" evidence="1">
    <location>
        <begin position="183"/>
        <end position="203"/>
    </location>
</feature>
<evidence type="ECO:0000256" key="2">
    <source>
        <dbReference type="SAM" id="Phobius"/>
    </source>
</evidence>